<comment type="caution">
    <text evidence="2">The sequence shown here is derived from an EMBL/GenBank/DDBJ whole genome shotgun (WGS) entry which is preliminary data.</text>
</comment>
<proteinExistence type="predicted"/>
<evidence type="ECO:0000256" key="1">
    <source>
        <dbReference type="SAM" id="MobiDB-lite"/>
    </source>
</evidence>
<protein>
    <submittedName>
        <fullName evidence="2">Uncharacterized protein</fullName>
    </submittedName>
</protein>
<gene>
    <name evidence="2" type="ORF">LCGC14_3106440</name>
</gene>
<dbReference type="AlphaFoldDB" id="A0A0F8YW92"/>
<organism evidence="2">
    <name type="scientific">marine sediment metagenome</name>
    <dbReference type="NCBI Taxonomy" id="412755"/>
    <lineage>
        <taxon>unclassified sequences</taxon>
        <taxon>metagenomes</taxon>
        <taxon>ecological metagenomes</taxon>
    </lineage>
</organism>
<name>A0A0F8YW92_9ZZZZ</name>
<feature type="non-terminal residue" evidence="2">
    <location>
        <position position="1"/>
    </location>
</feature>
<feature type="compositionally biased region" description="Basic residues" evidence="1">
    <location>
        <begin position="177"/>
        <end position="186"/>
    </location>
</feature>
<dbReference type="EMBL" id="LAZR01067096">
    <property type="protein sequence ID" value="KKK52286.1"/>
    <property type="molecule type" value="Genomic_DNA"/>
</dbReference>
<evidence type="ECO:0000313" key="2">
    <source>
        <dbReference type="EMBL" id="KKK52286.1"/>
    </source>
</evidence>
<feature type="region of interest" description="Disordered" evidence="1">
    <location>
        <begin position="136"/>
        <end position="196"/>
    </location>
</feature>
<accession>A0A0F8YW92</accession>
<reference evidence="2" key="1">
    <citation type="journal article" date="2015" name="Nature">
        <title>Complex archaea that bridge the gap between prokaryotes and eukaryotes.</title>
        <authorList>
            <person name="Spang A."/>
            <person name="Saw J.H."/>
            <person name="Jorgensen S.L."/>
            <person name="Zaremba-Niedzwiedzka K."/>
            <person name="Martijn J."/>
            <person name="Lind A.E."/>
            <person name="van Eijk R."/>
            <person name="Schleper C."/>
            <person name="Guy L."/>
            <person name="Ettema T.J."/>
        </authorList>
    </citation>
    <scope>NUCLEOTIDE SEQUENCE</scope>
</reference>
<sequence length="196" mass="22467">NDLAARGGKFMQLDTLIDLYSINYNNLIDDLQMDLNDMVEMQMSSKELERLELDFNQLINLGLTKNQLIDFHFSIQDCVNDLKMKTSHLFELGIKSSPDFMVMKWDCNIAIRQMNMNAKDIEGLGITDTLVSLQKRRGAKKQKQQKVNSQQQTRTRPRPIKSISIAALPPPTAPHYNKTRKSKNNSKKPTILSLDL</sequence>